<keyword evidence="1" id="KW-0175">Coiled coil</keyword>
<evidence type="ECO:0000256" key="1">
    <source>
        <dbReference type="SAM" id="Coils"/>
    </source>
</evidence>
<proteinExistence type="predicted"/>
<comment type="caution">
    <text evidence="2">The sequence shown here is derived from an EMBL/GenBank/DDBJ whole genome shotgun (WGS) entry which is preliminary data.</text>
</comment>
<sequence>MNQLIEQSKVITMLQEIEKELSKLEKQLDSRVGEKVKKDEYHLVKQLLNTETEISKLQTFAANAPSNSNHISTSLNSVKTNLKMSLQKTSFS</sequence>
<evidence type="ECO:0000313" key="2">
    <source>
        <dbReference type="EMBL" id="MBD1381662.1"/>
    </source>
</evidence>
<dbReference type="Proteomes" id="UP000626844">
    <property type="component" value="Unassembled WGS sequence"/>
</dbReference>
<evidence type="ECO:0000313" key="3">
    <source>
        <dbReference type="Proteomes" id="UP000626844"/>
    </source>
</evidence>
<gene>
    <name evidence="2" type="ORF">IC621_15605</name>
</gene>
<organism evidence="2 3">
    <name type="scientific">Metabacillus arenae</name>
    <dbReference type="NCBI Taxonomy" id="2771434"/>
    <lineage>
        <taxon>Bacteria</taxon>
        <taxon>Bacillati</taxon>
        <taxon>Bacillota</taxon>
        <taxon>Bacilli</taxon>
        <taxon>Bacillales</taxon>
        <taxon>Bacillaceae</taxon>
        <taxon>Metabacillus</taxon>
    </lineage>
</organism>
<dbReference type="AlphaFoldDB" id="A0A926RYY6"/>
<protein>
    <submittedName>
        <fullName evidence="2">Uncharacterized protein</fullName>
    </submittedName>
</protein>
<reference evidence="2" key="1">
    <citation type="submission" date="2020-09" db="EMBL/GenBank/DDBJ databases">
        <title>A novel bacterium of genus Bacillus, isolated from South China Sea.</title>
        <authorList>
            <person name="Huang H."/>
            <person name="Mo K."/>
            <person name="Hu Y."/>
        </authorList>
    </citation>
    <scope>NUCLEOTIDE SEQUENCE</scope>
    <source>
        <strain evidence="2">IB182487</strain>
    </source>
</reference>
<name>A0A926RYY6_9BACI</name>
<accession>A0A926RYY6</accession>
<dbReference type="EMBL" id="JACXAI010000020">
    <property type="protein sequence ID" value="MBD1381662.1"/>
    <property type="molecule type" value="Genomic_DNA"/>
</dbReference>
<keyword evidence="3" id="KW-1185">Reference proteome</keyword>
<feature type="coiled-coil region" evidence="1">
    <location>
        <begin position="7"/>
        <end position="34"/>
    </location>
</feature>
<dbReference type="RefSeq" id="WP_191159253.1">
    <property type="nucleotide sequence ID" value="NZ_JACXAI010000020.1"/>
</dbReference>